<reference evidence="1" key="1">
    <citation type="journal article" date="2021" name="Open Biol.">
        <title>Shared evolutionary footprints suggest mitochondrial oxidative damage underlies multiple complex I losses in fungi.</title>
        <authorList>
            <person name="Schikora-Tamarit M.A."/>
            <person name="Marcet-Houben M."/>
            <person name="Nosek J."/>
            <person name="Gabaldon T."/>
        </authorList>
    </citation>
    <scope>NUCLEOTIDE SEQUENCE</scope>
    <source>
        <strain evidence="1">NCAIM Y.01608</strain>
    </source>
</reference>
<proteinExistence type="predicted"/>
<dbReference type="AlphaFoldDB" id="A0A9P8PMG6"/>
<keyword evidence="2" id="KW-1185">Reference proteome</keyword>
<dbReference type="EMBL" id="JAEUBD010000526">
    <property type="protein sequence ID" value="KAH3673919.1"/>
    <property type="molecule type" value="Genomic_DNA"/>
</dbReference>
<reference evidence="1" key="2">
    <citation type="submission" date="2021-01" db="EMBL/GenBank/DDBJ databases">
        <authorList>
            <person name="Schikora-Tamarit M.A."/>
        </authorList>
    </citation>
    <scope>NUCLEOTIDE SEQUENCE</scope>
    <source>
        <strain evidence="1">NCAIM Y.01608</strain>
    </source>
</reference>
<accession>A0A9P8PMG6</accession>
<organism evidence="1 2">
    <name type="scientific">Ogataea polymorpha</name>
    <dbReference type="NCBI Taxonomy" id="460523"/>
    <lineage>
        <taxon>Eukaryota</taxon>
        <taxon>Fungi</taxon>
        <taxon>Dikarya</taxon>
        <taxon>Ascomycota</taxon>
        <taxon>Saccharomycotina</taxon>
        <taxon>Pichiomycetes</taxon>
        <taxon>Pichiales</taxon>
        <taxon>Pichiaceae</taxon>
        <taxon>Ogataea</taxon>
    </lineage>
</organism>
<protein>
    <submittedName>
        <fullName evidence="1">Uncharacterized protein</fullName>
    </submittedName>
</protein>
<gene>
    <name evidence="1" type="ORF">OGATHE_001899</name>
</gene>
<evidence type="ECO:0000313" key="2">
    <source>
        <dbReference type="Proteomes" id="UP000788993"/>
    </source>
</evidence>
<name>A0A9P8PMG6_9ASCO</name>
<evidence type="ECO:0000313" key="1">
    <source>
        <dbReference type="EMBL" id="KAH3673919.1"/>
    </source>
</evidence>
<dbReference type="Proteomes" id="UP000788993">
    <property type="component" value="Unassembled WGS sequence"/>
</dbReference>
<comment type="caution">
    <text evidence="1">The sequence shown here is derived from an EMBL/GenBank/DDBJ whole genome shotgun (WGS) entry which is preliminary data.</text>
</comment>
<sequence>MCVSAVAASTIDGTLDTWIPSLPHSTASTWSYPAPLCEMALREVFSLSRASNSLSSSPVCLTLSNVLAMMLTSLNLPSLSSLRNSSLDEAPLSTTSTLGFCSSFCHASWAYLIGPNLRTLTVDMLL</sequence>